<accession>A0A315ESA1</accession>
<dbReference type="AlphaFoldDB" id="A0A315ESA1"/>
<sequence>MSRDDVTTKIASDGLRYKSKAGGSPFGATGNMINTMSCMKCGLHKPRALGSFRRLLDKSHFFCGDCRPIKAADAA</sequence>
<comment type="caution">
    <text evidence="1">The sequence shown here is derived from an EMBL/GenBank/DDBJ whole genome shotgun (WGS) entry which is preliminary data.</text>
</comment>
<evidence type="ECO:0000313" key="1">
    <source>
        <dbReference type="EMBL" id="PUE58854.1"/>
    </source>
</evidence>
<dbReference type="RefSeq" id="WP_108358114.1">
    <property type="nucleotide sequence ID" value="NZ_NESP01000001.1"/>
</dbReference>
<dbReference type="Proteomes" id="UP000251341">
    <property type="component" value="Unassembled WGS sequence"/>
</dbReference>
<name>A0A315ESA1_9BURK</name>
<keyword evidence="2" id="KW-1185">Reference proteome</keyword>
<organism evidence="1 2">
    <name type="scientific">Limnohabitans curvus</name>
    <dbReference type="NCBI Taxonomy" id="323423"/>
    <lineage>
        <taxon>Bacteria</taxon>
        <taxon>Pseudomonadati</taxon>
        <taxon>Pseudomonadota</taxon>
        <taxon>Betaproteobacteria</taxon>
        <taxon>Burkholderiales</taxon>
        <taxon>Comamonadaceae</taxon>
        <taxon>Limnohabitans</taxon>
    </lineage>
</organism>
<proteinExistence type="predicted"/>
<reference evidence="1 2" key="1">
    <citation type="submission" date="2017-04" db="EMBL/GenBank/DDBJ databases">
        <title>Unexpected and diverse lifestyles within the genus Limnohabitans.</title>
        <authorList>
            <person name="Kasalicky V."/>
            <person name="Mehrshad M."/>
            <person name="Andrei S.-A."/>
            <person name="Salcher M."/>
            <person name="Kratochvilova H."/>
            <person name="Simek K."/>
            <person name="Ghai R."/>
        </authorList>
    </citation>
    <scope>NUCLEOTIDE SEQUENCE [LARGE SCALE GENOMIC DNA]</scope>
    <source>
        <strain evidence="1 2">MWH-C5</strain>
    </source>
</reference>
<protein>
    <submittedName>
        <fullName evidence="1">Uncharacterized protein</fullName>
    </submittedName>
</protein>
<dbReference type="EMBL" id="NESP01000001">
    <property type="protein sequence ID" value="PUE58854.1"/>
    <property type="molecule type" value="Genomic_DNA"/>
</dbReference>
<gene>
    <name evidence="1" type="ORF">B9Z44_04145</name>
</gene>
<evidence type="ECO:0000313" key="2">
    <source>
        <dbReference type="Proteomes" id="UP000251341"/>
    </source>
</evidence>